<dbReference type="OrthoDB" id="6418713at2759"/>
<name>A0A8S1B052_ARCPL</name>
<proteinExistence type="predicted"/>
<dbReference type="Pfam" id="PF03151">
    <property type="entry name" value="TPT"/>
    <property type="match status" value="1"/>
</dbReference>
<dbReference type="EMBL" id="CADEBC010000541">
    <property type="protein sequence ID" value="CAB3250991.1"/>
    <property type="molecule type" value="Genomic_DNA"/>
</dbReference>
<dbReference type="Proteomes" id="UP000494106">
    <property type="component" value="Unassembled WGS sequence"/>
</dbReference>
<feature type="domain" description="Sugar phosphate transporter" evidence="1">
    <location>
        <begin position="6"/>
        <end position="77"/>
    </location>
</feature>
<gene>
    <name evidence="2" type="ORF">APLA_LOCUS12832</name>
</gene>
<dbReference type="AlphaFoldDB" id="A0A8S1B052"/>
<comment type="caution">
    <text evidence="2">The sequence shown here is derived from an EMBL/GenBank/DDBJ whole genome shotgun (WGS) entry which is preliminary data.</text>
</comment>
<organism evidence="2 3">
    <name type="scientific">Arctia plantaginis</name>
    <name type="common">Wood tiger moth</name>
    <name type="synonym">Phalaena plantaginis</name>
    <dbReference type="NCBI Taxonomy" id="874455"/>
    <lineage>
        <taxon>Eukaryota</taxon>
        <taxon>Metazoa</taxon>
        <taxon>Ecdysozoa</taxon>
        <taxon>Arthropoda</taxon>
        <taxon>Hexapoda</taxon>
        <taxon>Insecta</taxon>
        <taxon>Pterygota</taxon>
        <taxon>Neoptera</taxon>
        <taxon>Endopterygota</taxon>
        <taxon>Lepidoptera</taxon>
        <taxon>Glossata</taxon>
        <taxon>Ditrysia</taxon>
        <taxon>Noctuoidea</taxon>
        <taxon>Erebidae</taxon>
        <taxon>Arctiinae</taxon>
        <taxon>Arctia</taxon>
    </lineage>
</organism>
<protein>
    <recommendedName>
        <fullName evidence="1">Sugar phosphate transporter domain-containing protein</fullName>
    </recommendedName>
</protein>
<evidence type="ECO:0000313" key="2">
    <source>
        <dbReference type="EMBL" id="CAB3250991.1"/>
    </source>
</evidence>
<evidence type="ECO:0000259" key="1">
    <source>
        <dbReference type="Pfam" id="PF03151"/>
    </source>
</evidence>
<dbReference type="InterPro" id="IPR004853">
    <property type="entry name" value="Sugar_P_trans_dom"/>
</dbReference>
<accession>A0A8S1B052</accession>
<evidence type="ECO:0000313" key="3">
    <source>
        <dbReference type="Proteomes" id="UP000494106"/>
    </source>
</evidence>
<sequence length="143" mass="14876">MSRIRTLGRMALVLFLPVWVWRDGAALWQGARPRGGWLTVGALLAADGLLAWLQAVAAFSVLSRVTPLAYAVASAAKARGRGRRVTAAAAQPRAAAQLGGHGAGAAGRVRLQPRESGGAHAHSRSLAVACVTYAPSVFTIPMK</sequence>
<reference evidence="2 3" key="1">
    <citation type="submission" date="2020-04" db="EMBL/GenBank/DDBJ databases">
        <authorList>
            <person name="Wallbank WR R."/>
            <person name="Pardo Diaz C."/>
            <person name="Kozak K."/>
            <person name="Martin S."/>
            <person name="Jiggins C."/>
            <person name="Moest M."/>
            <person name="Warren A I."/>
            <person name="Byers J.R.P. K."/>
            <person name="Montejo-Kovacevich G."/>
            <person name="Yen C E."/>
        </authorList>
    </citation>
    <scope>NUCLEOTIDE SEQUENCE [LARGE SCALE GENOMIC DNA]</scope>
</reference>
<keyword evidence="3" id="KW-1185">Reference proteome</keyword>